<organism evidence="3 4">
    <name type="scientific">Ridgeia piscesae</name>
    <name type="common">Tubeworm</name>
    <dbReference type="NCBI Taxonomy" id="27915"/>
    <lineage>
        <taxon>Eukaryota</taxon>
        <taxon>Metazoa</taxon>
        <taxon>Spiralia</taxon>
        <taxon>Lophotrochozoa</taxon>
        <taxon>Annelida</taxon>
        <taxon>Polychaeta</taxon>
        <taxon>Sedentaria</taxon>
        <taxon>Canalipalpata</taxon>
        <taxon>Sabellida</taxon>
        <taxon>Siboglinidae</taxon>
        <taxon>Ridgeia</taxon>
    </lineage>
</organism>
<keyword evidence="1" id="KW-0808">Transferase</keyword>
<dbReference type="Gene3D" id="3.40.630.30">
    <property type="match status" value="1"/>
</dbReference>
<dbReference type="PANTHER" id="PTHR13256:SF16">
    <property type="entry name" value="ALPHA_BETA-TUBULIN-N-ACETYLTRANSFERASE 9"/>
    <property type="match status" value="1"/>
</dbReference>
<accession>A0AAD9P7K6</accession>
<comment type="caution">
    <text evidence="3">The sequence shown here is derived from an EMBL/GenBank/DDBJ whole genome shotgun (WGS) entry which is preliminary data.</text>
</comment>
<dbReference type="SUPFAM" id="SSF55729">
    <property type="entry name" value="Acyl-CoA N-acyltransferases (Nat)"/>
    <property type="match status" value="1"/>
</dbReference>
<dbReference type="EMBL" id="JAODUO010000101">
    <property type="protein sequence ID" value="KAK2189628.1"/>
    <property type="molecule type" value="Genomic_DNA"/>
</dbReference>
<dbReference type="InterPro" id="IPR016181">
    <property type="entry name" value="Acyl_CoA_acyltransferase"/>
</dbReference>
<reference evidence="3" key="1">
    <citation type="journal article" date="2023" name="Mol. Biol. Evol.">
        <title>Third-Generation Sequencing Reveals the Adaptive Role of the Epigenome in Three Deep-Sea Polychaetes.</title>
        <authorList>
            <person name="Perez M."/>
            <person name="Aroh O."/>
            <person name="Sun Y."/>
            <person name="Lan Y."/>
            <person name="Juniper S.K."/>
            <person name="Young C.R."/>
            <person name="Angers B."/>
            <person name="Qian P.Y."/>
        </authorList>
    </citation>
    <scope>NUCLEOTIDE SEQUENCE</scope>
    <source>
        <strain evidence="3">R07B-5</strain>
    </source>
</reference>
<dbReference type="PANTHER" id="PTHR13256">
    <property type="entry name" value="N-ACETYLTRANSFERASE 9"/>
    <property type="match status" value="1"/>
</dbReference>
<evidence type="ECO:0000313" key="3">
    <source>
        <dbReference type="EMBL" id="KAK2189628.1"/>
    </source>
</evidence>
<dbReference type="GO" id="GO:0008080">
    <property type="term" value="F:N-acetyltransferase activity"/>
    <property type="evidence" value="ECO:0007669"/>
    <property type="project" value="InterPro"/>
</dbReference>
<sequence length="111" mass="13021">MKINQEICITGKRTVLVPYRKEHVTKYHGWMQNEELQELTASEPLTLQEEYAMQHSWSEDEQKCTFIILDAGKFKNNKENEIESMVGDVNLFFNDIDDKYSAEVEIMVAGW</sequence>
<dbReference type="AlphaFoldDB" id="A0AAD9P7K6"/>
<dbReference type="Proteomes" id="UP001209878">
    <property type="component" value="Unassembled WGS sequence"/>
</dbReference>
<evidence type="ECO:0000313" key="4">
    <source>
        <dbReference type="Proteomes" id="UP001209878"/>
    </source>
</evidence>
<gene>
    <name evidence="3" type="ORF">NP493_101g08008</name>
</gene>
<keyword evidence="4" id="KW-1185">Reference proteome</keyword>
<proteinExistence type="predicted"/>
<dbReference type="InterPro" id="IPR039135">
    <property type="entry name" value="NAT9-like"/>
</dbReference>
<name>A0AAD9P7K6_RIDPI</name>
<evidence type="ECO:0000256" key="1">
    <source>
        <dbReference type="ARBA" id="ARBA00022679"/>
    </source>
</evidence>
<evidence type="ECO:0008006" key="5">
    <source>
        <dbReference type="Google" id="ProtNLM"/>
    </source>
</evidence>
<keyword evidence="2" id="KW-0012">Acyltransferase</keyword>
<protein>
    <recommendedName>
        <fullName evidence="5">N-acetyltransferase domain-containing protein</fullName>
    </recommendedName>
</protein>
<evidence type="ECO:0000256" key="2">
    <source>
        <dbReference type="ARBA" id="ARBA00023315"/>
    </source>
</evidence>